<proteinExistence type="predicted"/>
<evidence type="ECO:0000313" key="2">
    <source>
        <dbReference type="Proteomes" id="UP001500886"/>
    </source>
</evidence>
<dbReference type="RefSeq" id="WP_344433633.1">
    <property type="nucleotide sequence ID" value="NZ_BAAASL010000003.1"/>
</dbReference>
<dbReference type="Pfam" id="PF06841">
    <property type="entry name" value="Phage_T4_gp19"/>
    <property type="match status" value="1"/>
</dbReference>
<keyword evidence="2" id="KW-1185">Reference proteome</keyword>
<dbReference type="InterPro" id="IPR011747">
    <property type="entry name" value="CHP02241"/>
</dbReference>
<dbReference type="Proteomes" id="UP001500886">
    <property type="component" value="Unassembled WGS sequence"/>
</dbReference>
<accession>A0ABP6G252</accession>
<organism evidence="1 2">
    <name type="scientific">Streptomyces luteosporeus</name>
    <dbReference type="NCBI Taxonomy" id="173856"/>
    <lineage>
        <taxon>Bacteria</taxon>
        <taxon>Bacillati</taxon>
        <taxon>Actinomycetota</taxon>
        <taxon>Actinomycetes</taxon>
        <taxon>Kitasatosporales</taxon>
        <taxon>Streptomycetaceae</taxon>
        <taxon>Streptomyces</taxon>
    </lineage>
</organism>
<sequence length="138" mass="14761">MSVPAFRYRVSIDGQHHLFCSVSGLEISYGTVEIEEGSGDRFVVPGRRKFPEVSLRHGSADGYQALYDWISSISGSSVEKKDVTVALLDETLSPAVTWTVIGAIPVTLTSLVHAEGSGRPVIGEFVLCGLGVTAEFTS</sequence>
<comment type="caution">
    <text evidence="1">The sequence shown here is derived from an EMBL/GenBank/DDBJ whole genome shotgun (WGS) entry which is preliminary data.</text>
</comment>
<dbReference type="EMBL" id="BAAASL010000003">
    <property type="protein sequence ID" value="GAA2710884.1"/>
    <property type="molecule type" value="Genomic_DNA"/>
</dbReference>
<gene>
    <name evidence="1" type="ORF">GCM10010315_11630</name>
</gene>
<reference evidence="2" key="1">
    <citation type="journal article" date="2019" name="Int. J. Syst. Evol. Microbiol.">
        <title>The Global Catalogue of Microorganisms (GCM) 10K type strain sequencing project: providing services to taxonomists for standard genome sequencing and annotation.</title>
        <authorList>
            <consortium name="The Broad Institute Genomics Platform"/>
            <consortium name="The Broad Institute Genome Sequencing Center for Infectious Disease"/>
            <person name="Wu L."/>
            <person name="Ma J."/>
        </authorList>
    </citation>
    <scope>NUCLEOTIDE SEQUENCE [LARGE SCALE GENOMIC DNA]</scope>
    <source>
        <strain evidence="2">JCM 4542</strain>
    </source>
</reference>
<protein>
    <recommendedName>
        <fullName evidence="3">Phage tail protein</fullName>
    </recommendedName>
</protein>
<dbReference type="InterPro" id="IPR010667">
    <property type="entry name" value="Phage_T4_Gp19"/>
</dbReference>
<dbReference type="NCBIfam" id="TIGR02241">
    <property type="entry name" value="conserved hypothetical phage tail region protein"/>
    <property type="match status" value="1"/>
</dbReference>
<name>A0ABP6G252_9ACTN</name>
<evidence type="ECO:0008006" key="3">
    <source>
        <dbReference type="Google" id="ProtNLM"/>
    </source>
</evidence>
<evidence type="ECO:0000313" key="1">
    <source>
        <dbReference type="EMBL" id="GAA2710884.1"/>
    </source>
</evidence>